<keyword evidence="3" id="KW-1185">Reference proteome</keyword>
<dbReference type="Gene3D" id="3.40.50.300">
    <property type="entry name" value="P-loop containing nucleotide triphosphate hydrolases"/>
    <property type="match status" value="1"/>
</dbReference>
<dbReference type="InterPro" id="IPR027417">
    <property type="entry name" value="P-loop_NTPase"/>
</dbReference>
<dbReference type="GO" id="GO:0016301">
    <property type="term" value="F:kinase activity"/>
    <property type="evidence" value="ECO:0007669"/>
    <property type="project" value="InterPro"/>
</dbReference>
<name>A0AAN9F954_CLITE</name>
<gene>
    <name evidence="2" type="ORF">RJT34_26695</name>
</gene>
<dbReference type="Proteomes" id="UP001359559">
    <property type="component" value="Unassembled WGS sequence"/>
</dbReference>
<accession>A0AAN9F954</accession>
<dbReference type="GO" id="GO:0005524">
    <property type="term" value="F:ATP binding"/>
    <property type="evidence" value="ECO:0007669"/>
    <property type="project" value="InterPro"/>
</dbReference>
<dbReference type="EMBL" id="JAYKXN010000007">
    <property type="protein sequence ID" value="KAK7271084.1"/>
    <property type="molecule type" value="Genomic_DNA"/>
</dbReference>
<dbReference type="AlphaFoldDB" id="A0AAN9F954"/>
<dbReference type="PANTHER" id="PTHR10285">
    <property type="entry name" value="URIDINE KINASE"/>
    <property type="match status" value="1"/>
</dbReference>
<feature type="domain" description="Phosphoribulokinase/uridine kinase" evidence="1">
    <location>
        <begin position="14"/>
        <end position="108"/>
    </location>
</feature>
<proteinExistence type="predicted"/>
<reference evidence="2 3" key="1">
    <citation type="submission" date="2024-01" db="EMBL/GenBank/DDBJ databases">
        <title>The genomes of 5 underutilized Papilionoideae crops provide insights into root nodulation and disease resistance.</title>
        <authorList>
            <person name="Yuan L."/>
        </authorList>
    </citation>
    <scope>NUCLEOTIDE SEQUENCE [LARGE SCALE GENOMIC DNA]</scope>
    <source>
        <strain evidence="2">LY-2023</strain>
        <tissue evidence="2">Leaf</tissue>
    </source>
</reference>
<organism evidence="2 3">
    <name type="scientific">Clitoria ternatea</name>
    <name type="common">Butterfly pea</name>
    <dbReference type="NCBI Taxonomy" id="43366"/>
    <lineage>
        <taxon>Eukaryota</taxon>
        <taxon>Viridiplantae</taxon>
        <taxon>Streptophyta</taxon>
        <taxon>Embryophyta</taxon>
        <taxon>Tracheophyta</taxon>
        <taxon>Spermatophyta</taxon>
        <taxon>Magnoliopsida</taxon>
        <taxon>eudicotyledons</taxon>
        <taxon>Gunneridae</taxon>
        <taxon>Pentapetalae</taxon>
        <taxon>rosids</taxon>
        <taxon>fabids</taxon>
        <taxon>Fabales</taxon>
        <taxon>Fabaceae</taxon>
        <taxon>Papilionoideae</taxon>
        <taxon>50 kb inversion clade</taxon>
        <taxon>NPAAA clade</taxon>
        <taxon>indigoferoid/millettioid clade</taxon>
        <taxon>Phaseoleae</taxon>
        <taxon>Clitoria</taxon>
    </lineage>
</organism>
<dbReference type="Pfam" id="PF00485">
    <property type="entry name" value="PRK"/>
    <property type="match status" value="1"/>
</dbReference>
<evidence type="ECO:0000313" key="2">
    <source>
        <dbReference type="EMBL" id="KAK7271084.1"/>
    </source>
</evidence>
<protein>
    <recommendedName>
        <fullName evidence="1">Phosphoribulokinase/uridine kinase domain-containing protein</fullName>
    </recommendedName>
</protein>
<dbReference type="SUPFAM" id="SSF52540">
    <property type="entry name" value="P-loop containing nucleoside triphosphate hydrolases"/>
    <property type="match status" value="1"/>
</dbReference>
<dbReference type="InterPro" id="IPR006083">
    <property type="entry name" value="PRK/URK"/>
</dbReference>
<comment type="caution">
    <text evidence="2">The sequence shown here is derived from an EMBL/GenBank/DDBJ whole genome shotgun (WGS) entry which is preliminary data.</text>
</comment>
<sequence length="123" mass="14039">MTFKVPSSPKKPFFIGVAGGTASGKTNVCNMIHTQLHDQRVVLINQDSFYHSLSDKVLQNVNEYNFDHPDAFDIQLMLSCLEKLKLGQVITIPNYDIKSHRRMDPTREISEVDENSVIAYFHL</sequence>
<evidence type="ECO:0000259" key="1">
    <source>
        <dbReference type="Pfam" id="PF00485"/>
    </source>
</evidence>
<evidence type="ECO:0000313" key="3">
    <source>
        <dbReference type="Proteomes" id="UP001359559"/>
    </source>
</evidence>
<dbReference type="PRINTS" id="PR00988">
    <property type="entry name" value="URIDINKINASE"/>
</dbReference>